<accession>A0A0E9R249</accession>
<dbReference type="InterPro" id="IPR038550">
    <property type="entry name" value="GPCR_3_9-Cys_sf"/>
</dbReference>
<sequence length="57" mass="6340">MDIQCSIISTFINLLINVEQKPRSVCSESCPPGTRKAVQGGRPVCCCLCEYFIIFNL</sequence>
<reference evidence="1" key="2">
    <citation type="journal article" date="2015" name="Fish Shellfish Immunol.">
        <title>Early steps in the European eel (Anguilla anguilla)-Vibrio vulnificus interaction in the gills: Role of the RtxA13 toxin.</title>
        <authorList>
            <person name="Callol A."/>
            <person name="Pajuelo D."/>
            <person name="Ebbesson L."/>
            <person name="Teles M."/>
            <person name="MacKenzie S."/>
            <person name="Amaro C."/>
        </authorList>
    </citation>
    <scope>NUCLEOTIDE SEQUENCE</scope>
</reference>
<dbReference type="EMBL" id="GBXM01086174">
    <property type="protein sequence ID" value="JAH22403.1"/>
    <property type="molecule type" value="Transcribed_RNA"/>
</dbReference>
<name>A0A0E9R249_ANGAN</name>
<evidence type="ECO:0000313" key="1">
    <source>
        <dbReference type="EMBL" id="JAH22403.1"/>
    </source>
</evidence>
<proteinExistence type="predicted"/>
<protein>
    <recommendedName>
        <fullName evidence="2">GPCR family 3 nine cysteines domain-containing protein</fullName>
    </recommendedName>
</protein>
<dbReference type="AlphaFoldDB" id="A0A0E9R249"/>
<organism evidence="1">
    <name type="scientific">Anguilla anguilla</name>
    <name type="common">European freshwater eel</name>
    <name type="synonym">Muraena anguilla</name>
    <dbReference type="NCBI Taxonomy" id="7936"/>
    <lineage>
        <taxon>Eukaryota</taxon>
        <taxon>Metazoa</taxon>
        <taxon>Chordata</taxon>
        <taxon>Craniata</taxon>
        <taxon>Vertebrata</taxon>
        <taxon>Euteleostomi</taxon>
        <taxon>Actinopterygii</taxon>
        <taxon>Neopterygii</taxon>
        <taxon>Teleostei</taxon>
        <taxon>Anguilliformes</taxon>
        <taxon>Anguillidae</taxon>
        <taxon>Anguilla</taxon>
    </lineage>
</organism>
<evidence type="ECO:0008006" key="2">
    <source>
        <dbReference type="Google" id="ProtNLM"/>
    </source>
</evidence>
<reference evidence="1" key="1">
    <citation type="submission" date="2014-11" db="EMBL/GenBank/DDBJ databases">
        <authorList>
            <person name="Amaro Gonzalez C."/>
        </authorList>
    </citation>
    <scope>NUCLEOTIDE SEQUENCE</scope>
</reference>
<dbReference type="Gene3D" id="2.10.50.30">
    <property type="entry name" value="GPCR, family 3, nine cysteines domain"/>
    <property type="match status" value="1"/>
</dbReference>